<dbReference type="EMBL" id="AP014924">
    <property type="protein sequence ID" value="BAS27895.1"/>
    <property type="molecule type" value="Genomic_DNA"/>
</dbReference>
<accession>A0A0K2SLB6</accession>
<organism evidence="4 5">
    <name type="scientific">Limnochorda pilosa</name>
    <dbReference type="NCBI Taxonomy" id="1555112"/>
    <lineage>
        <taxon>Bacteria</taxon>
        <taxon>Bacillati</taxon>
        <taxon>Bacillota</taxon>
        <taxon>Limnochordia</taxon>
        <taxon>Limnochordales</taxon>
        <taxon>Limnochordaceae</taxon>
        <taxon>Limnochorda</taxon>
    </lineage>
</organism>
<dbReference type="PANTHER" id="PTHR10584">
    <property type="entry name" value="SUGAR KINASE"/>
    <property type="match status" value="1"/>
</dbReference>
<dbReference type="Pfam" id="PF00294">
    <property type="entry name" value="PfkB"/>
    <property type="match status" value="1"/>
</dbReference>
<sequence>MDMVAHVERFPIPGGHSAGSSLDVAPGGPAINVATGAARLGHPSILLGKIGADPLGDLLASALREESVTLPEGFVVSGSPTAVVLVLYDGNGRGEMRSFSFRQGSADGQLAEADMEPALLAGARALFLDGVLAFADALTAAGLRAAEIARSSGCRVFMDPNVRIPGNALPPDQAARMAALLAVSDEVLLNEREVFWISGMPPGGSGRPPVEAVIERLAGAYPLVACWTVKLGVEGCMVFAGGEVFSQPAFPTNVCDTSGAGDSFDAAWIAAFLEGRGRRDAARFASATASLTVAGKGAWRSLPRRSAVDAMLAERGM</sequence>
<keyword evidence="2 4" id="KW-0418">Kinase</keyword>
<dbReference type="CDD" id="cd01166">
    <property type="entry name" value="KdgK"/>
    <property type="match status" value="1"/>
</dbReference>
<evidence type="ECO:0000259" key="3">
    <source>
        <dbReference type="Pfam" id="PF00294"/>
    </source>
</evidence>
<feature type="domain" description="Carbohydrate kinase PfkB" evidence="3">
    <location>
        <begin position="1"/>
        <end position="303"/>
    </location>
</feature>
<dbReference type="InterPro" id="IPR011611">
    <property type="entry name" value="PfkB_dom"/>
</dbReference>
<reference evidence="5" key="1">
    <citation type="submission" date="2015-07" db="EMBL/GenBank/DDBJ databases">
        <title>Complete genome sequence and phylogenetic analysis of Limnochorda pilosa.</title>
        <authorList>
            <person name="Watanabe M."/>
            <person name="Kojima H."/>
            <person name="Fukui M."/>
        </authorList>
    </citation>
    <scope>NUCLEOTIDE SEQUENCE [LARGE SCALE GENOMIC DNA]</scope>
    <source>
        <strain evidence="5">HC45</strain>
    </source>
</reference>
<dbReference type="PANTHER" id="PTHR10584:SF166">
    <property type="entry name" value="RIBOKINASE"/>
    <property type="match status" value="1"/>
</dbReference>
<dbReference type="InterPro" id="IPR029056">
    <property type="entry name" value="Ribokinase-like"/>
</dbReference>
<dbReference type="Gene3D" id="3.40.1190.20">
    <property type="match status" value="1"/>
</dbReference>
<keyword evidence="5" id="KW-1185">Reference proteome</keyword>
<evidence type="ECO:0000256" key="2">
    <source>
        <dbReference type="ARBA" id="ARBA00022777"/>
    </source>
</evidence>
<evidence type="ECO:0000313" key="4">
    <source>
        <dbReference type="EMBL" id="BAS27895.1"/>
    </source>
</evidence>
<reference evidence="5" key="2">
    <citation type="journal article" date="2016" name="Int. J. Syst. Evol. Microbiol.">
        <title>Complete genome sequence and cell structure of Limnochorda pilosa, a Gram-negative spore-former within the phylum Firmicutes.</title>
        <authorList>
            <person name="Watanabe M."/>
            <person name="Kojima H."/>
            <person name="Fukui M."/>
        </authorList>
    </citation>
    <scope>NUCLEOTIDE SEQUENCE [LARGE SCALE GENOMIC DNA]</scope>
    <source>
        <strain evidence="5">HC45</strain>
    </source>
</reference>
<proteinExistence type="predicted"/>
<dbReference type="STRING" id="1555112.LIP_2054"/>
<dbReference type="KEGG" id="lpil:LIP_2054"/>
<dbReference type="AlphaFoldDB" id="A0A0K2SLB6"/>
<evidence type="ECO:0000256" key="1">
    <source>
        <dbReference type="ARBA" id="ARBA00022679"/>
    </source>
</evidence>
<keyword evidence="1" id="KW-0808">Transferase</keyword>
<protein>
    <submittedName>
        <fullName evidence="4">Sugar kinase</fullName>
    </submittedName>
</protein>
<dbReference type="Proteomes" id="UP000065807">
    <property type="component" value="Chromosome"/>
</dbReference>
<dbReference type="SUPFAM" id="SSF53613">
    <property type="entry name" value="Ribokinase-like"/>
    <property type="match status" value="1"/>
</dbReference>
<evidence type="ECO:0000313" key="5">
    <source>
        <dbReference type="Proteomes" id="UP000065807"/>
    </source>
</evidence>
<gene>
    <name evidence="4" type="ORF">LIP_2054</name>
</gene>
<dbReference type="GO" id="GO:0016301">
    <property type="term" value="F:kinase activity"/>
    <property type="evidence" value="ECO:0007669"/>
    <property type="project" value="UniProtKB-KW"/>
</dbReference>
<name>A0A0K2SLB6_LIMPI</name>